<proteinExistence type="predicted"/>
<comment type="caution">
    <text evidence="1">The sequence shown here is derived from an EMBL/GenBank/DDBJ whole genome shotgun (WGS) entry which is preliminary data.</text>
</comment>
<organism evidence="1 2">
    <name type="scientific">Microbacterium oxydans</name>
    <dbReference type="NCBI Taxonomy" id="82380"/>
    <lineage>
        <taxon>Bacteria</taxon>
        <taxon>Bacillati</taxon>
        <taxon>Actinomycetota</taxon>
        <taxon>Actinomycetes</taxon>
        <taxon>Micrococcales</taxon>
        <taxon>Microbacteriaceae</taxon>
        <taxon>Microbacterium</taxon>
    </lineage>
</organism>
<dbReference type="EMBL" id="JYIV01000015">
    <property type="protein sequence ID" value="KJL25751.1"/>
    <property type="molecule type" value="Genomic_DNA"/>
</dbReference>
<evidence type="ECO:0008006" key="3">
    <source>
        <dbReference type="Google" id="ProtNLM"/>
    </source>
</evidence>
<dbReference type="AlphaFoldDB" id="A0A0F0L2M7"/>
<gene>
    <name evidence="1" type="ORF">RN51_00545</name>
</gene>
<evidence type="ECO:0000313" key="1">
    <source>
        <dbReference type="EMBL" id="KJL25751.1"/>
    </source>
</evidence>
<dbReference type="RefSeq" id="WP_045262492.1">
    <property type="nucleotide sequence ID" value="NZ_JYIV01000015.1"/>
</dbReference>
<dbReference type="OrthoDB" id="7307665at2"/>
<accession>A0A0F0L2M7</accession>
<name>A0A0F0L2M7_9MICO</name>
<reference evidence="1 2" key="1">
    <citation type="submission" date="2015-02" db="EMBL/GenBank/DDBJ databases">
        <title>Draft genome sequences of ten Microbacterium spp. with emphasis on heavy metal contaminated environments.</title>
        <authorList>
            <person name="Corretto E."/>
        </authorList>
    </citation>
    <scope>NUCLEOTIDE SEQUENCE [LARGE SCALE GENOMIC DNA]</scope>
    <source>
        <strain evidence="1 2">BEL163</strain>
    </source>
</reference>
<dbReference type="Proteomes" id="UP000033725">
    <property type="component" value="Unassembled WGS sequence"/>
</dbReference>
<dbReference type="Pfam" id="PF16154">
    <property type="entry name" value="DUF4862"/>
    <property type="match status" value="1"/>
</dbReference>
<dbReference type="PATRIC" id="fig|82380.10.peg.541"/>
<dbReference type="Gene3D" id="3.20.20.150">
    <property type="entry name" value="Divalent-metal-dependent TIM barrel enzymes"/>
    <property type="match status" value="1"/>
</dbReference>
<evidence type="ECO:0000313" key="2">
    <source>
        <dbReference type="Proteomes" id="UP000033725"/>
    </source>
</evidence>
<dbReference type="InterPro" id="IPR032344">
    <property type="entry name" value="DUF4862"/>
</dbReference>
<sequence length="309" mass="32179">MTAPVLVSAYPASPAHARWDAELEGELLPALCALPGVAGLEVPWMGGIHPHDETWFLANVPAVPLAVTPIPFVMGRLGSDSRYGLASTDETGRTAAVDDLRRVAADIARIDRESGATVAVVTLHTAPRGTGAVEPFVRSLQEAAALDWSGARLVVEHCDASVPGQIPEKGFLSLDDEIAAIRAVGASVGLWLNWGRSAIELRDADAVTAQIAAAAASGFLVGLAFSGAAAVQSPYGPPWVDAHLPIASTHPESASLLDDAHVAAALAAAGDVAWVGLKTARRPDDVSARDALRTVARNLEVLRRPLFDV</sequence>
<protein>
    <recommendedName>
        <fullName evidence="3">DUF4862 domain-containing protein</fullName>
    </recommendedName>
</protein>